<dbReference type="Gene3D" id="1.50.40.10">
    <property type="entry name" value="Mitochondrial carrier domain"/>
    <property type="match status" value="1"/>
</dbReference>
<dbReference type="EnsemblMetazoa" id="RPRC011568-RA">
    <property type="protein sequence ID" value="RPRC011568-PA"/>
    <property type="gene ID" value="RPRC011568"/>
</dbReference>
<feature type="repeat" description="Solcar" evidence="9">
    <location>
        <begin position="7"/>
        <end position="107"/>
    </location>
</feature>
<dbReference type="FunCoup" id="T1I5J9">
    <property type="interactions" value="1311"/>
</dbReference>
<name>T1I5J9_RHOPR</name>
<evidence type="ECO:0000256" key="2">
    <source>
        <dbReference type="ARBA" id="ARBA00006375"/>
    </source>
</evidence>
<sequence length="305" mass="34216">MSGTDMSEHTYSYLSSVGFRVFLTTLSHPMEYAKFLIQIGHEPMAPYRTRSLLGKPVQALPNVFRYVKYIKEMDGFVGCYRGYFPKITGQICGAVAAAAVTKNFNSVESFNPIEDEMSDEEKISYLKRSLTKDIVGRTVTIVVSHPFVVISGRMMAQFVGGEDIYNGFFSSIVEIYKEQGLSGFFSGLFPRWLGELTTLILSSFIVFAINNYVIHDRELKAFTTPTINFVANSLTYPFCVVSSCMAVNNCGLAAGLPPNMPIYKNWAHCWVHLSRQGLLNRGSSLLIRYYHGPSRSSNLNTEINF</sequence>
<evidence type="ECO:0000313" key="12">
    <source>
        <dbReference type="Proteomes" id="UP000015103"/>
    </source>
</evidence>
<evidence type="ECO:0000256" key="9">
    <source>
        <dbReference type="PROSITE-ProRule" id="PRU00282"/>
    </source>
</evidence>
<evidence type="ECO:0000256" key="5">
    <source>
        <dbReference type="ARBA" id="ARBA00022787"/>
    </source>
</evidence>
<dbReference type="GO" id="GO:0005741">
    <property type="term" value="C:mitochondrial outer membrane"/>
    <property type="evidence" value="ECO:0007669"/>
    <property type="project" value="UniProtKB-SubCell"/>
</dbReference>
<proteinExistence type="inferred from homology"/>
<feature type="repeat" description="Solcar" evidence="9">
    <location>
        <begin position="124"/>
        <end position="212"/>
    </location>
</feature>
<dbReference type="PANTHER" id="PTHR10780">
    <property type="entry name" value="MITOCHONDRIAL CARRIER HOMOLOG"/>
    <property type="match status" value="1"/>
</dbReference>
<dbReference type="Pfam" id="PF00153">
    <property type="entry name" value="Mito_carr"/>
    <property type="match status" value="2"/>
</dbReference>
<keyword evidence="4" id="KW-0677">Repeat</keyword>
<keyword evidence="6" id="KW-1133">Transmembrane helix</keyword>
<reference evidence="11" key="1">
    <citation type="submission" date="2015-05" db="UniProtKB">
        <authorList>
            <consortium name="EnsemblMetazoa"/>
        </authorList>
    </citation>
    <scope>IDENTIFICATION</scope>
</reference>
<keyword evidence="7" id="KW-0496">Mitochondrion</keyword>
<keyword evidence="8 9" id="KW-0472">Membrane</keyword>
<dbReference type="RefSeq" id="XP_073975713.1">
    <property type="nucleotide sequence ID" value="XM_074119612.1"/>
</dbReference>
<protein>
    <recommendedName>
        <fullName evidence="13">Mitochondrial carrier protein</fullName>
    </recommendedName>
</protein>
<dbReference type="SUPFAM" id="SSF103506">
    <property type="entry name" value="Mitochondrial carrier"/>
    <property type="match status" value="1"/>
</dbReference>
<evidence type="ECO:0000256" key="8">
    <source>
        <dbReference type="ARBA" id="ARBA00023136"/>
    </source>
</evidence>
<comment type="similarity">
    <text evidence="2 10">Belongs to the mitochondrial carrier (TC 2.A.29) family.</text>
</comment>
<keyword evidence="3 9" id="KW-0812">Transmembrane</keyword>
<dbReference type="EMBL" id="ACPB03000702">
    <property type="status" value="NOT_ANNOTATED_CDS"/>
    <property type="molecule type" value="Genomic_DNA"/>
</dbReference>
<dbReference type="InterPro" id="IPR023395">
    <property type="entry name" value="MCP_dom_sf"/>
</dbReference>
<evidence type="ECO:0000256" key="10">
    <source>
        <dbReference type="RuleBase" id="RU000488"/>
    </source>
</evidence>
<dbReference type="PANTHER" id="PTHR10780:SF18">
    <property type="entry name" value="LD43650P"/>
    <property type="match status" value="1"/>
</dbReference>
<evidence type="ECO:0000313" key="11">
    <source>
        <dbReference type="EnsemblMetazoa" id="RPRC011568-PA"/>
    </source>
</evidence>
<dbReference type="STRING" id="13249.T1I5J9"/>
<evidence type="ECO:0008006" key="13">
    <source>
        <dbReference type="Google" id="ProtNLM"/>
    </source>
</evidence>
<dbReference type="InterPro" id="IPR018108">
    <property type="entry name" value="MCP_transmembrane"/>
</dbReference>
<dbReference type="InParanoid" id="T1I5J9"/>
<evidence type="ECO:0000256" key="4">
    <source>
        <dbReference type="ARBA" id="ARBA00022737"/>
    </source>
</evidence>
<organism evidence="11 12">
    <name type="scientific">Rhodnius prolixus</name>
    <name type="common">Triatomid bug</name>
    <dbReference type="NCBI Taxonomy" id="13249"/>
    <lineage>
        <taxon>Eukaryota</taxon>
        <taxon>Metazoa</taxon>
        <taxon>Ecdysozoa</taxon>
        <taxon>Arthropoda</taxon>
        <taxon>Hexapoda</taxon>
        <taxon>Insecta</taxon>
        <taxon>Pterygota</taxon>
        <taxon>Neoptera</taxon>
        <taxon>Paraneoptera</taxon>
        <taxon>Hemiptera</taxon>
        <taxon>Heteroptera</taxon>
        <taxon>Panheteroptera</taxon>
        <taxon>Cimicomorpha</taxon>
        <taxon>Reduviidae</taxon>
        <taxon>Triatominae</taxon>
        <taxon>Rhodnius</taxon>
    </lineage>
</organism>
<evidence type="ECO:0000256" key="1">
    <source>
        <dbReference type="ARBA" id="ARBA00004374"/>
    </source>
</evidence>
<evidence type="ECO:0000256" key="7">
    <source>
        <dbReference type="ARBA" id="ARBA00023128"/>
    </source>
</evidence>
<dbReference type="GeneID" id="141449804"/>
<keyword evidence="12" id="KW-1185">Reference proteome</keyword>
<dbReference type="Proteomes" id="UP000015103">
    <property type="component" value="Unassembled WGS sequence"/>
</dbReference>
<dbReference type="HOGENOM" id="CLU_058300_2_0_1"/>
<accession>T1I5J9</accession>
<dbReference type="OMA" id="TSHEMVM"/>
<dbReference type="VEuPathDB" id="VectorBase:RPRC011568"/>
<keyword evidence="10" id="KW-0813">Transport</keyword>
<keyword evidence="5" id="KW-1000">Mitochondrion outer membrane</keyword>
<dbReference type="AlphaFoldDB" id="T1I5J9"/>
<comment type="subcellular location">
    <subcellularLocation>
        <location evidence="1">Mitochondrion outer membrane</location>
        <topology evidence="1">Multi-pass membrane protein</topology>
    </subcellularLocation>
</comment>
<evidence type="ECO:0000256" key="6">
    <source>
        <dbReference type="ARBA" id="ARBA00022989"/>
    </source>
</evidence>
<evidence type="ECO:0000256" key="3">
    <source>
        <dbReference type="ARBA" id="ARBA00022692"/>
    </source>
</evidence>
<dbReference type="PROSITE" id="PS50920">
    <property type="entry name" value="SOLCAR"/>
    <property type="match status" value="2"/>
</dbReference>
<dbReference type="eggNOG" id="KOG2745">
    <property type="taxonomic scope" value="Eukaryota"/>
</dbReference>